<comment type="caution">
    <text evidence="2">The sequence shown here is derived from an EMBL/GenBank/DDBJ whole genome shotgun (WGS) entry which is preliminary data.</text>
</comment>
<feature type="compositionally biased region" description="Basic and acidic residues" evidence="1">
    <location>
        <begin position="615"/>
        <end position="627"/>
    </location>
</feature>
<feature type="compositionally biased region" description="Acidic residues" evidence="1">
    <location>
        <begin position="67"/>
        <end position="77"/>
    </location>
</feature>
<organism evidence="2 3">
    <name type="scientific">Orchesella dallaii</name>
    <dbReference type="NCBI Taxonomy" id="48710"/>
    <lineage>
        <taxon>Eukaryota</taxon>
        <taxon>Metazoa</taxon>
        <taxon>Ecdysozoa</taxon>
        <taxon>Arthropoda</taxon>
        <taxon>Hexapoda</taxon>
        <taxon>Collembola</taxon>
        <taxon>Entomobryomorpha</taxon>
        <taxon>Entomobryoidea</taxon>
        <taxon>Orchesellidae</taxon>
        <taxon>Orchesellinae</taxon>
        <taxon>Orchesella</taxon>
    </lineage>
</organism>
<dbReference type="Proteomes" id="UP001642540">
    <property type="component" value="Unassembled WGS sequence"/>
</dbReference>
<name>A0ABP1RX68_9HEXA</name>
<keyword evidence="3" id="KW-1185">Reference proteome</keyword>
<dbReference type="EMBL" id="CAXLJM020000122">
    <property type="protein sequence ID" value="CAL8138106.1"/>
    <property type="molecule type" value="Genomic_DNA"/>
</dbReference>
<feature type="region of interest" description="Disordered" evidence="1">
    <location>
        <begin position="580"/>
        <end position="638"/>
    </location>
</feature>
<sequence>MGRRRKFGNKKVVLKSPKPDVTKDELEEEESENEDTKAQKNASDTDGDSNPSLPDVTVDDGINNDDLVSENDEEEEKQECSTGLGEDNDNTSEMKIIDMPGHDLGLEVNHNAETQKIELVDEKSTTAKTEKEDTRLETRVENVTDGPEVPEVLSSLGLTVSPSAKSKANSSPSLETTTNEELGPSEETLASEEPIGKLRSSVADAEGNALAKGYRHRLRETEEYALNYMCTELHHPVISCFRELTKTDVLTIIGNRQLKKSCNSLELSVVYLGLIDLFAAVNNNPLYGDNCNAKFSKSASNAVQKILLDFKNIIGLWALSGNENLNNRYITILRYLRRMVPMFRKTGFEQEFGSIIDRIESEVQRCKSNQEKLKSMNSPSIAFLKSENSVDKAASLDSQDGEVRSALNEIILNVNLNIKEDDSDDEDVTVLSEDKTQIFGKPLKASPKTSEVRKPKKHKKLTDTNKESSKSTGITKKNENNVMKTPTSSHVPAKANTLPKPKTLASVFQTTSSPKAKIVLNKPSLSLAKNTNKSVPMKRNANEEITTNNETTKKRKLDESPDSVVPKEKMEIKNFFQTKNKSVDTVSSKAKEPVASTSPDVPKPTVNAFALMMNRSREMAQKKKLDKLSTPQRPAVKT</sequence>
<gene>
    <name evidence="2" type="ORF">ODALV1_LOCUS27218</name>
</gene>
<reference evidence="2 3" key="1">
    <citation type="submission" date="2024-08" db="EMBL/GenBank/DDBJ databases">
        <authorList>
            <person name="Cucini C."/>
            <person name="Frati F."/>
        </authorList>
    </citation>
    <scope>NUCLEOTIDE SEQUENCE [LARGE SCALE GENOMIC DNA]</scope>
</reference>
<proteinExistence type="predicted"/>
<feature type="region of interest" description="Disordered" evidence="1">
    <location>
        <begin position="1"/>
        <end position="97"/>
    </location>
</feature>
<feature type="region of interest" description="Disordered" evidence="1">
    <location>
        <begin position="543"/>
        <end position="565"/>
    </location>
</feature>
<feature type="region of interest" description="Disordered" evidence="1">
    <location>
        <begin position="443"/>
        <end position="497"/>
    </location>
</feature>
<protein>
    <submittedName>
        <fullName evidence="2">Uncharacterized protein</fullName>
    </submittedName>
</protein>
<feature type="compositionally biased region" description="Polar residues" evidence="1">
    <location>
        <begin position="470"/>
        <end position="490"/>
    </location>
</feature>
<feature type="compositionally biased region" description="Low complexity" evidence="1">
    <location>
        <begin position="161"/>
        <end position="173"/>
    </location>
</feature>
<feature type="region of interest" description="Disordered" evidence="1">
    <location>
        <begin position="157"/>
        <end position="195"/>
    </location>
</feature>
<accession>A0ABP1RX68</accession>
<evidence type="ECO:0000313" key="2">
    <source>
        <dbReference type="EMBL" id="CAL8138106.1"/>
    </source>
</evidence>
<feature type="compositionally biased region" description="Basic residues" evidence="1">
    <location>
        <begin position="1"/>
        <end position="13"/>
    </location>
</feature>
<evidence type="ECO:0000313" key="3">
    <source>
        <dbReference type="Proteomes" id="UP001642540"/>
    </source>
</evidence>
<feature type="compositionally biased region" description="Polar residues" evidence="1">
    <location>
        <begin position="39"/>
        <end position="52"/>
    </location>
</feature>
<evidence type="ECO:0000256" key="1">
    <source>
        <dbReference type="SAM" id="MobiDB-lite"/>
    </source>
</evidence>